<proteinExistence type="predicted"/>
<reference evidence="4" key="1">
    <citation type="submission" date="2022-10" db="EMBL/GenBank/DDBJ databases">
        <title>Novel sulphate-reducing endosymbionts in the free-living metamonad Anaeramoeba.</title>
        <authorList>
            <person name="Jerlstrom-Hultqvist J."/>
            <person name="Cepicka I."/>
            <person name="Gallot-Lavallee L."/>
            <person name="Salas-Leiva D."/>
            <person name="Curtis B.A."/>
            <person name="Zahonova K."/>
            <person name="Pipaliya S."/>
            <person name="Dacks J."/>
            <person name="Roger A.J."/>
        </authorList>
    </citation>
    <scope>NUCLEOTIDE SEQUENCE</scope>
    <source>
        <strain evidence="4">BMAN</strain>
    </source>
</reference>
<feature type="domain" description="EF-hand" evidence="3">
    <location>
        <begin position="115"/>
        <end position="150"/>
    </location>
</feature>
<dbReference type="InterPro" id="IPR018247">
    <property type="entry name" value="EF_Hand_1_Ca_BS"/>
</dbReference>
<dbReference type="PANTHER" id="PTHR23056:SF110">
    <property type="entry name" value="CALMODULIN"/>
    <property type="match status" value="1"/>
</dbReference>
<dbReference type="InterPro" id="IPR002048">
    <property type="entry name" value="EF_hand_dom"/>
</dbReference>
<dbReference type="AlphaFoldDB" id="A0A9Q0L713"/>
<evidence type="ECO:0000256" key="2">
    <source>
        <dbReference type="ARBA" id="ARBA00022837"/>
    </source>
</evidence>
<protein>
    <submittedName>
        <fullName evidence="4">Calcineurin b</fullName>
    </submittedName>
</protein>
<dbReference type="PRINTS" id="PR00450">
    <property type="entry name" value="RECOVERIN"/>
</dbReference>
<dbReference type="GO" id="GO:0019900">
    <property type="term" value="F:kinase binding"/>
    <property type="evidence" value="ECO:0007669"/>
    <property type="project" value="InterPro"/>
</dbReference>
<keyword evidence="2" id="KW-0106">Calcium</keyword>
<dbReference type="SUPFAM" id="SSF47473">
    <property type="entry name" value="EF-hand"/>
    <property type="match status" value="1"/>
</dbReference>
<keyword evidence="5" id="KW-1185">Reference proteome</keyword>
<feature type="domain" description="EF-hand" evidence="3">
    <location>
        <begin position="152"/>
        <end position="187"/>
    </location>
</feature>
<dbReference type="SMART" id="SM00054">
    <property type="entry name" value="EFh"/>
    <property type="match status" value="3"/>
</dbReference>
<dbReference type="Pfam" id="PF13499">
    <property type="entry name" value="EF-hand_7"/>
    <property type="match status" value="1"/>
</dbReference>
<dbReference type="PANTHER" id="PTHR23056">
    <property type="entry name" value="CALCINEURIN B"/>
    <property type="match status" value="1"/>
</dbReference>
<dbReference type="FunFam" id="1.10.238.10:FF:000003">
    <property type="entry name" value="Calmodulin A"/>
    <property type="match status" value="1"/>
</dbReference>
<evidence type="ECO:0000313" key="4">
    <source>
        <dbReference type="EMBL" id="KAJ5067233.1"/>
    </source>
</evidence>
<keyword evidence="1" id="KW-0677">Repeat</keyword>
<evidence type="ECO:0000313" key="5">
    <source>
        <dbReference type="Proteomes" id="UP001149090"/>
    </source>
</evidence>
<feature type="domain" description="EF-hand" evidence="3">
    <location>
        <begin position="197"/>
        <end position="232"/>
    </location>
</feature>
<evidence type="ECO:0000256" key="1">
    <source>
        <dbReference type="ARBA" id="ARBA00022737"/>
    </source>
</evidence>
<dbReference type="OrthoDB" id="191686at2759"/>
<dbReference type="GO" id="GO:0019722">
    <property type="term" value="P:calcium-mediated signaling"/>
    <property type="evidence" value="ECO:0007669"/>
    <property type="project" value="InterPro"/>
</dbReference>
<dbReference type="CDD" id="cd00051">
    <property type="entry name" value="EFh"/>
    <property type="match status" value="2"/>
</dbReference>
<evidence type="ECO:0000259" key="3">
    <source>
        <dbReference type="PROSITE" id="PS50222"/>
    </source>
</evidence>
<dbReference type="PROSITE" id="PS00018">
    <property type="entry name" value="EF_HAND_1"/>
    <property type="match status" value="2"/>
</dbReference>
<dbReference type="Pfam" id="PF00036">
    <property type="entry name" value="EF-hand_1"/>
    <property type="match status" value="1"/>
</dbReference>
<name>A0A9Q0L713_ANAIG</name>
<dbReference type="GO" id="GO:0005509">
    <property type="term" value="F:calcium ion binding"/>
    <property type="evidence" value="ECO:0007669"/>
    <property type="project" value="InterPro"/>
</dbReference>
<dbReference type="PROSITE" id="PS50222">
    <property type="entry name" value="EF_HAND_2"/>
    <property type="match status" value="3"/>
</dbReference>
<gene>
    <name evidence="4" type="ORF">M0811_13103</name>
</gene>
<organism evidence="4 5">
    <name type="scientific">Anaeramoeba ignava</name>
    <name type="common">Anaerobic marine amoeba</name>
    <dbReference type="NCBI Taxonomy" id="1746090"/>
    <lineage>
        <taxon>Eukaryota</taxon>
        <taxon>Metamonada</taxon>
        <taxon>Anaeramoebidae</taxon>
        <taxon>Anaeramoeba</taxon>
    </lineage>
</organism>
<dbReference type="Proteomes" id="UP001149090">
    <property type="component" value="Unassembled WGS sequence"/>
</dbReference>
<dbReference type="OMA" id="MFQQAWI"/>
<sequence>MGNLCSKNIKKQNLQTDMKQKLVENEHQPTPIQKQEETESVVIVKKVIKPEEPEVKSEVLPEALTQKEIEDYSKRCKFTHDQIKALYEHYKKISASIDDDGVIDNDELNEALGLTQSEFGKRIFKVFDLNGDGVINFEEFLIGLSPFSSTGTLEDKIGFSFKVYDIDGNGGIDKSELTILLKACLSDTFLTQISEDELKQLIDATFEEADIDGNGEIDIDEYTEMVKNHPNILNNLQIDLPFLK</sequence>
<dbReference type="EMBL" id="JAPDFW010000131">
    <property type="protein sequence ID" value="KAJ5067233.1"/>
    <property type="molecule type" value="Genomic_DNA"/>
</dbReference>
<dbReference type="InterPro" id="IPR045198">
    <property type="entry name" value="CNBL1-10"/>
</dbReference>
<accession>A0A9Q0L713</accession>
<dbReference type="InterPro" id="IPR011992">
    <property type="entry name" value="EF-hand-dom_pair"/>
</dbReference>
<comment type="caution">
    <text evidence="4">The sequence shown here is derived from an EMBL/GenBank/DDBJ whole genome shotgun (WGS) entry which is preliminary data.</text>
</comment>
<dbReference type="Gene3D" id="1.10.238.10">
    <property type="entry name" value="EF-hand"/>
    <property type="match status" value="1"/>
</dbReference>